<organism evidence="2 3">
    <name type="scientific">Flavimaribacter sediminis</name>
    <dbReference type="NCBI Taxonomy" id="2865987"/>
    <lineage>
        <taxon>Bacteria</taxon>
        <taxon>Pseudomonadati</taxon>
        <taxon>Pseudomonadota</taxon>
        <taxon>Alphaproteobacteria</taxon>
        <taxon>Hyphomicrobiales</taxon>
        <taxon>Rhizobiaceae</taxon>
        <taxon>Flavimaribacter</taxon>
    </lineage>
</organism>
<evidence type="ECO:0000313" key="2">
    <source>
        <dbReference type="EMBL" id="MBW8640446.1"/>
    </source>
</evidence>
<keyword evidence="3" id="KW-1185">Reference proteome</keyword>
<keyword evidence="1" id="KW-0732">Signal</keyword>
<protein>
    <submittedName>
        <fullName evidence="2">Lysophospholipase</fullName>
    </submittedName>
</protein>
<dbReference type="EMBL" id="JAICBX010000006">
    <property type="protein sequence ID" value="MBW8640446.1"/>
    <property type="molecule type" value="Genomic_DNA"/>
</dbReference>
<sequence length="302" mass="34205">MKLKKRGNFPALAFLAAAFLIAVRIVTDTQAASGPLKPYKDDLFAYPGVLELQDNGGFMKVDYQELRDINKRDQVPERRVQRRYVSLKPNRQQRKFDLKSDGRTLETYEIGKASRARFAVIFVHGRGGDRRLGVNDWSFGGNFNRLKNLAVNNGGVYYAPSFSDFSDGGYRGLLSLVDHIAKTSPNAPIVLACGSMGSQLCWRAAHEAALAPRLAGMIILGGQRDDRFLQSEAFRYSRPLLLAHGSQDSVYPWRQQYHLYDRTRQARPDYPVRFVLFETGGHGTPIRMIDWRTSLNWILSQS</sequence>
<dbReference type="Gene3D" id="3.40.50.1820">
    <property type="entry name" value="alpha/beta hydrolase"/>
    <property type="match status" value="1"/>
</dbReference>
<evidence type="ECO:0000313" key="3">
    <source>
        <dbReference type="Proteomes" id="UP001196509"/>
    </source>
</evidence>
<evidence type="ECO:0000256" key="1">
    <source>
        <dbReference type="SAM" id="SignalP"/>
    </source>
</evidence>
<dbReference type="SUPFAM" id="SSF53474">
    <property type="entry name" value="alpha/beta-Hydrolases"/>
    <property type="match status" value="1"/>
</dbReference>
<comment type="caution">
    <text evidence="2">The sequence shown here is derived from an EMBL/GenBank/DDBJ whole genome shotgun (WGS) entry which is preliminary data.</text>
</comment>
<gene>
    <name evidence="2" type="ORF">K1W69_24860</name>
</gene>
<name>A0AAE3D438_9HYPH</name>
<feature type="chain" id="PRO_5041900526" evidence="1">
    <location>
        <begin position="32"/>
        <end position="302"/>
    </location>
</feature>
<dbReference type="InterPro" id="IPR029058">
    <property type="entry name" value="AB_hydrolase_fold"/>
</dbReference>
<dbReference type="AlphaFoldDB" id="A0AAE3D438"/>
<reference evidence="2" key="1">
    <citation type="submission" date="2021-08" db="EMBL/GenBank/DDBJ databases">
        <title>Hoeflea bacterium WL0058 sp. nov., isolated from the sediment.</title>
        <authorList>
            <person name="Wang L."/>
            <person name="Zhang D."/>
        </authorList>
    </citation>
    <scope>NUCLEOTIDE SEQUENCE</scope>
    <source>
        <strain evidence="2">WL0058</strain>
    </source>
</reference>
<feature type="signal peptide" evidence="1">
    <location>
        <begin position="1"/>
        <end position="31"/>
    </location>
</feature>
<dbReference type="Proteomes" id="UP001196509">
    <property type="component" value="Unassembled WGS sequence"/>
</dbReference>
<proteinExistence type="predicted"/>
<accession>A0AAE3D438</accession>